<evidence type="ECO:0000256" key="1">
    <source>
        <dbReference type="SAM" id="Phobius"/>
    </source>
</evidence>
<protein>
    <submittedName>
        <fullName evidence="2">ABC-type dipeptide/oligopeptide/nickel transport system permease component</fullName>
    </submittedName>
</protein>
<organism evidence="2 3">
    <name type="scientific">Mesonia maritima</name>
    <dbReference type="NCBI Taxonomy" id="1793873"/>
    <lineage>
        <taxon>Bacteria</taxon>
        <taxon>Pseudomonadati</taxon>
        <taxon>Bacteroidota</taxon>
        <taxon>Flavobacteriia</taxon>
        <taxon>Flavobacteriales</taxon>
        <taxon>Flavobacteriaceae</taxon>
        <taxon>Mesonia</taxon>
    </lineage>
</organism>
<evidence type="ECO:0000313" key="3">
    <source>
        <dbReference type="Proteomes" id="UP001257659"/>
    </source>
</evidence>
<proteinExistence type="predicted"/>
<feature type="transmembrane region" description="Helical" evidence="1">
    <location>
        <begin position="12"/>
        <end position="35"/>
    </location>
</feature>
<name>A0ABU1K1B9_9FLAO</name>
<keyword evidence="1" id="KW-1133">Transmembrane helix</keyword>
<comment type="caution">
    <text evidence="2">The sequence shown here is derived from an EMBL/GenBank/DDBJ whole genome shotgun (WGS) entry which is preliminary data.</text>
</comment>
<keyword evidence="1" id="KW-0812">Transmembrane</keyword>
<evidence type="ECO:0000313" key="2">
    <source>
        <dbReference type="EMBL" id="MDR6299405.1"/>
    </source>
</evidence>
<sequence length="117" mass="13678">MRFTKYSLTASSIAESVIAMVIISICILTATMVYMNIIDGDPPVKKYIIQRRITELLHETRMNNDIAPFYKEYGTYTIEKTVEDYQENLKLSKISFLVKTAHKKYTYELLMNHKIND</sequence>
<reference evidence="2 3" key="1">
    <citation type="submission" date="2023-07" db="EMBL/GenBank/DDBJ databases">
        <title>Genomic Encyclopedia of Type Strains, Phase IV (KMG-IV): sequencing the most valuable type-strain genomes for metagenomic binning, comparative biology and taxonomic classification.</title>
        <authorList>
            <person name="Goeker M."/>
        </authorList>
    </citation>
    <scope>NUCLEOTIDE SEQUENCE [LARGE SCALE GENOMIC DNA]</scope>
    <source>
        <strain evidence="2 3">DSM 102814</strain>
    </source>
</reference>
<gene>
    <name evidence="2" type="ORF">GGR31_000021</name>
</gene>
<keyword evidence="1" id="KW-0472">Membrane</keyword>
<dbReference type="EMBL" id="JAVDQA010000001">
    <property type="protein sequence ID" value="MDR6299405.1"/>
    <property type="molecule type" value="Genomic_DNA"/>
</dbReference>
<keyword evidence="3" id="KW-1185">Reference proteome</keyword>
<dbReference type="RefSeq" id="WP_309726063.1">
    <property type="nucleotide sequence ID" value="NZ_JAVDQA010000001.1"/>
</dbReference>
<accession>A0ABU1K1B9</accession>
<dbReference type="Proteomes" id="UP001257659">
    <property type="component" value="Unassembled WGS sequence"/>
</dbReference>